<accession>A0A225E942</accession>
<keyword evidence="2" id="KW-1185">Reference proteome</keyword>
<proteinExistence type="predicted"/>
<gene>
    <name evidence="1" type="ORF">FRUB_00285</name>
</gene>
<dbReference type="EMBL" id="NIDE01000001">
    <property type="protein sequence ID" value="OWK46586.1"/>
    <property type="molecule type" value="Genomic_DNA"/>
</dbReference>
<name>A0A225E942_9BACT</name>
<sequence length="46" mass="5098">MITRTVLDHVPDFTTGTPQALNNWPSEREARVAFDAVVSAERLTAI</sequence>
<dbReference type="Proteomes" id="UP000214646">
    <property type="component" value="Unassembled WGS sequence"/>
</dbReference>
<organism evidence="1 2">
    <name type="scientific">Fimbriiglobus ruber</name>
    <dbReference type="NCBI Taxonomy" id="1908690"/>
    <lineage>
        <taxon>Bacteria</taxon>
        <taxon>Pseudomonadati</taxon>
        <taxon>Planctomycetota</taxon>
        <taxon>Planctomycetia</taxon>
        <taxon>Gemmatales</taxon>
        <taxon>Gemmataceae</taxon>
        <taxon>Fimbriiglobus</taxon>
    </lineage>
</organism>
<evidence type="ECO:0000313" key="2">
    <source>
        <dbReference type="Proteomes" id="UP000214646"/>
    </source>
</evidence>
<protein>
    <submittedName>
        <fullName evidence="1">Uncharacterized protein</fullName>
    </submittedName>
</protein>
<dbReference type="AlphaFoldDB" id="A0A225E942"/>
<evidence type="ECO:0000313" key="1">
    <source>
        <dbReference type="EMBL" id="OWK46586.1"/>
    </source>
</evidence>
<comment type="caution">
    <text evidence="1">The sequence shown here is derived from an EMBL/GenBank/DDBJ whole genome shotgun (WGS) entry which is preliminary data.</text>
</comment>
<reference evidence="2" key="1">
    <citation type="submission" date="2017-06" db="EMBL/GenBank/DDBJ databases">
        <title>Genome analysis of Fimbriiglobus ruber SP5, the first member of the order Planctomycetales with confirmed chitinolytic capability.</title>
        <authorList>
            <person name="Ravin N.V."/>
            <person name="Rakitin A.L."/>
            <person name="Ivanova A.A."/>
            <person name="Beletsky A.V."/>
            <person name="Kulichevskaya I.S."/>
            <person name="Mardanov A.V."/>
            <person name="Dedysh S.N."/>
        </authorList>
    </citation>
    <scope>NUCLEOTIDE SEQUENCE [LARGE SCALE GENOMIC DNA]</scope>
    <source>
        <strain evidence="2">SP5</strain>
    </source>
</reference>